<organism evidence="2 3">
    <name type="scientific">Rothia mucilaginosa (strain DY-18)</name>
    <name type="common">Stomatococcus mucilaginosus</name>
    <dbReference type="NCBI Taxonomy" id="680646"/>
    <lineage>
        <taxon>Bacteria</taxon>
        <taxon>Bacillati</taxon>
        <taxon>Actinomycetota</taxon>
        <taxon>Actinomycetes</taxon>
        <taxon>Micrococcales</taxon>
        <taxon>Micrococcaceae</taxon>
        <taxon>Rothia</taxon>
    </lineage>
</organism>
<dbReference type="STRING" id="680646.RMDY18_14890"/>
<protein>
    <submittedName>
        <fullName evidence="2">Uncharacterized protein</fullName>
    </submittedName>
</protein>
<dbReference type="EMBL" id="AP011540">
    <property type="protein sequence ID" value="BAI65321.1"/>
    <property type="molecule type" value="Genomic_DNA"/>
</dbReference>
<reference evidence="3" key="1">
    <citation type="submission" date="2009-07" db="EMBL/GenBank/DDBJ databases">
        <title>Complete genome sequence of Rothia mucilaginosa DJ.</title>
        <authorList>
            <person name="Yamane K."/>
            <person name="Nambu T."/>
            <person name="Mashimo C."/>
            <person name="Sugimori C."/>
            <person name="Yamanaka T."/>
            <person name="Leung K."/>
            <person name="Fukushima H."/>
        </authorList>
    </citation>
    <scope>NUCLEOTIDE SEQUENCE [LARGE SCALE GENOMIC DNA]</scope>
    <source>
        <strain evidence="3">DY-18</strain>
    </source>
</reference>
<reference evidence="2 3" key="3">
    <citation type="journal article" date="2010" name="Sequencing">
        <title>Complete Genome Sequence of Rothia mucilaginosa DY-18: A Clinical Isolate with Dense Meshwork-Like Structures from a Persistent Apical Periodontitis Lesion.</title>
        <authorList>
            <person name="Yamane K."/>
            <person name="Nambu T."/>
            <person name="Yamanaka T."/>
            <person name="Mashimo C."/>
            <person name="Sugimori C."/>
            <person name="Leung K.-P."/>
            <person name="Fukushima H."/>
        </authorList>
    </citation>
    <scope>NUCLEOTIDE SEQUENCE [LARGE SCALE GENOMIC DNA]</scope>
    <source>
        <strain evidence="2 3">DY-18</strain>
    </source>
</reference>
<dbReference type="Proteomes" id="UP000001883">
    <property type="component" value="Chromosome"/>
</dbReference>
<accession>D2NNV3</accession>
<evidence type="ECO:0000313" key="2">
    <source>
        <dbReference type="EMBL" id="BAI65321.1"/>
    </source>
</evidence>
<proteinExistence type="predicted"/>
<feature type="region of interest" description="Disordered" evidence="1">
    <location>
        <begin position="158"/>
        <end position="212"/>
    </location>
</feature>
<gene>
    <name evidence="2" type="ordered locus">RMDY18_14890</name>
</gene>
<reference evidence="2 3" key="2">
    <citation type="journal article" date="2010" name="J Osaka Dent Univ">
        <title>Isolation and identification of Rothia mucilaginosa from persistent apical periodontitis lesions.</title>
        <authorList>
            <person name="Yamane K."/>
            <person name="Yoshida M."/>
            <person name="Fujihira T."/>
            <person name="Baba T."/>
            <person name="Tsuji N."/>
            <person name="Hayashi H."/>
            <person name="Sugimori C."/>
            <person name="Yamanaka T."/>
            <person name="Mashimo C."/>
            <person name="Nambu T."/>
            <person name="Kawai H."/>
            <person name="Fukushima H."/>
        </authorList>
    </citation>
    <scope>NUCLEOTIDE SEQUENCE [LARGE SCALE GENOMIC DNA]</scope>
    <source>
        <strain evidence="2 3">DY-18</strain>
    </source>
</reference>
<name>D2NNV3_ROTMD</name>
<feature type="region of interest" description="Disordered" evidence="1">
    <location>
        <begin position="328"/>
        <end position="349"/>
    </location>
</feature>
<sequence>MKDVRRILRSTFYCATDAKESTNTGTLTARNNTLKQGDGLNNIRHNQNDRHHNKRARHHIRQRQQLHRIKRTRILTPSQTRKETTHTLPERTQHVATIQRQKRNQIKRKKHQIHIRHQRDQHRCLRLHINTVSSRHLTGNTTHTNHRHRRLNTTLTTSHQSHRQLPHTLRQRKHRRTHTRERIAHHRRHLSNRTRHQLTRRRNTHKTAASRRNRTIRSTRILALTIRNRANHLNRSHRQIQTLTITLHRQSTRVRTRRTNRRRHSLPRTRRCTIHSNHTVTHLHTSSLRRRRSGLISTFAIANRIMSDIHARHALRHRRHLIRHLSRTKTTNQHSSTHHTNQQVHGRAAQHNHHALEHRQLIEKAVLITGLHALSIRRTRLLSHGRKRAGTARMALLMVLLHLSRARRVHANHRNVTAQRDRLETVLSLAAAEREHGLTEANHVLRNAHIK</sequence>
<dbReference type="KEGG" id="rmu:RMDY18_14890"/>
<evidence type="ECO:0000313" key="3">
    <source>
        <dbReference type="Proteomes" id="UP000001883"/>
    </source>
</evidence>
<feature type="compositionally biased region" description="Low complexity" evidence="1">
    <location>
        <begin position="330"/>
        <end position="343"/>
    </location>
</feature>
<evidence type="ECO:0000256" key="1">
    <source>
        <dbReference type="SAM" id="MobiDB-lite"/>
    </source>
</evidence>
<keyword evidence="3" id="KW-1185">Reference proteome</keyword>
<dbReference type="AlphaFoldDB" id="D2NNV3"/>
<dbReference type="HOGENOM" id="CLU_606744_0_0_11"/>
<feature type="compositionally biased region" description="Basic residues" evidence="1">
    <location>
        <begin position="160"/>
        <end position="212"/>
    </location>
</feature>